<evidence type="ECO:0000313" key="3">
    <source>
        <dbReference type="Ensembl" id="ENSHHUP00000001931.1"/>
    </source>
</evidence>
<reference evidence="3" key="3">
    <citation type="submission" date="2025-09" db="UniProtKB">
        <authorList>
            <consortium name="Ensembl"/>
        </authorList>
    </citation>
    <scope>IDENTIFICATION</scope>
</reference>
<proteinExistence type="predicted"/>
<dbReference type="Ensembl" id="ENSHHUT00000002001.1">
    <property type="protein sequence ID" value="ENSHHUP00000001931.1"/>
    <property type="gene ID" value="ENSHHUG00000001268.1"/>
</dbReference>
<evidence type="ECO:0008006" key="5">
    <source>
        <dbReference type="Google" id="ProtNLM"/>
    </source>
</evidence>
<dbReference type="GeneTree" id="ENSGT00940000156519"/>
<reference evidence="3" key="2">
    <citation type="submission" date="2025-08" db="UniProtKB">
        <authorList>
            <consortium name="Ensembl"/>
        </authorList>
    </citation>
    <scope>IDENTIFICATION</scope>
</reference>
<feature type="signal peptide" evidence="2">
    <location>
        <begin position="1"/>
        <end position="21"/>
    </location>
</feature>
<dbReference type="AlphaFoldDB" id="A0A4W5JQ71"/>
<protein>
    <recommendedName>
        <fullName evidence="5">Palmitoyltransferase</fullName>
    </recommendedName>
</protein>
<evidence type="ECO:0000313" key="4">
    <source>
        <dbReference type="Proteomes" id="UP000314982"/>
    </source>
</evidence>
<dbReference type="Proteomes" id="UP000314982">
    <property type="component" value="Unassembled WGS sequence"/>
</dbReference>
<evidence type="ECO:0000256" key="2">
    <source>
        <dbReference type="SAM" id="SignalP"/>
    </source>
</evidence>
<keyword evidence="1" id="KW-1133">Transmembrane helix</keyword>
<evidence type="ECO:0000256" key="1">
    <source>
        <dbReference type="SAM" id="Phobius"/>
    </source>
</evidence>
<keyword evidence="4" id="KW-1185">Reference proteome</keyword>
<sequence>MYIALISVYALCLSFLQFYSCVHDQWNECTDFSPPVAVMLMIFLCLEAFLFLTFTVVMFGTQIHSICNDETVRHQARHTLWSSPVKTNTCQGLQQWWKKYSIKVKIPFNRK</sequence>
<reference evidence="4" key="1">
    <citation type="submission" date="2018-06" db="EMBL/GenBank/DDBJ databases">
        <title>Genome assembly of Danube salmon.</title>
        <authorList>
            <person name="Macqueen D.J."/>
            <person name="Gundappa M.K."/>
        </authorList>
    </citation>
    <scope>NUCLEOTIDE SEQUENCE [LARGE SCALE GENOMIC DNA]</scope>
</reference>
<feature type="transmembrane region" description="Helical" evidence="1">
    <location>
        <begin position="36"/>
        <end position="59"/>
    </location>
</feature>
<keyword evidence="1" id="KW-0472">Membrane</keyword>
<name>A0A4W5JQ71_9TELE</name>
<accession>A0A4W5JQ71</accession>
<dbReference type="STRING" id="62062.ENSHHUP00000001931"/>
<keyword evidence="2" id="KW-0732">Signal</keyword>
<organism evidence="3 4">
    <name type="scientific">Hucho hucho</name>
    <name type="common">huchen</name>
    <dbReference type="NCBI Taxonomy" id="62062"/>
    <lineage>
        <taxon>Eukaryota</taxon>
        <taxon>Metazoa</taxon>
        <taxon>Chordata</taxon>
        <taxon>Craniata</taxon>
        <taxon>Vertebrata</taxon>
        <taxon>Euteleostomi</taxon>
        <taxon>Actinopterygii</taxon>
        <taxon>Neopterygii</taxon>
        <taxon>Teleostei</taxon>
        <taxon>Protacanthopterygii</taxon>
        <taxon>Salmoniformes</taxon>
        <taxon>Salmonidae</taxon>
        <taxon>Salmoninae</taxon>
        <taxon>Hucho</taxon>
    </lineage>
</organism>
<keyword evidence="1" id="KW-0812">Transmembrane</keyword>
<feature type="chain" id="PRO_5021377013" description="Palmitoyltransferase" evidence="2">
    <location>
        <begin position="22"/>
        <end position="111"/>
    </location>
</feature>